<keyword evidence="1" id="KW-0472">Membrane</keyword>
<keyword evidence="3" id="KW-1185">Reference proteome</keyword>
<evidence type="ECO:0000256" key="1">
    <source>
        <dbReference type="SAM" id="Phobius"/>
    </source>
</evidence>
<evidence type="ECO:0000313" key="3">
    <source>
        <dbReference type="Proteomes" id="UP001596044"/>
    </source>
</evidence>
<gene>
    <name evidence="2" type="ORF">ACFPOG_33170</name>
</gene>
<organism evidence="2 3">
    <name type="scientific">Paenibacillus aestuarii</name>
    <dbReference type="NCBI Taxonomy" id="516965"/>
    <lineage>
        <taxon>Bacteria</taxon>
        <taxon>Bacillati</taxon>
        <taxon>Bacillota</taxon>
        <taxon>Bacilli</taxon>
        <taxon>Bacillales</taxon>
        <taxon>Paenibacillaceae</taxon>
        <taxon>Paenibacillus</taxon>
    </lineage>
</organism>
<dbReference type="EMBL" id="JBHSMJ010000065">
    <property type="protein sequence ID" value="MFC5453068.1"/>
    <property type="molecule type" value="Genomic_DNA"/>
</dbReference>
<evidence type="ECO:0000313" key="2">
    <source>
        <dbReference type="EMBL" id="MFC5453068.1"/>
    </source>
</evidence>
<feature type="transmembrane region" description="Helical" evidence="1">
    <location>
        <begin position="6"/>
        <end position="25"/>
    </location>
</feature>
<proteinExistence type="predicted"/>
<name>A0ABW0KJZ0_9BACL</name>
<sequence>MEASLIFPAILVCTITLLFIGMYVYQKVYVEQMARTTAERLAYTWDNSHKDVVTGHFNPKERDGLYWRLAQDSMSDLFGMLFTKGSTEVNVPSAGSEGMGLVESKLARSREILPSGINGVVRYSNYLLVRKIEVNLHKPFLFPTFALKLFDSGVTTGQSIAYVVDPVELIRITDITRTYMKEIKGRITAQEAKAALKEPAQGLSGEGVKITSERQAAAYLKSLVGGKEVVFSTPSGKSRTIDALDAQGIAHQAYYSVMESQLRNDQMLKDVELLEQGTQVKGVVWHFFKKGTNQKEVPSANFRKELERKGIVVVIHN</sequence>
<keyword evidence="1" id="KW-1133">Transmembrane helix</keyword>
<dbReference type="Proteomes" id="UP001596044">
    <property type="component" value="Unassembled WGS sequence"/>
</dbReference>
<evidence type="ECO:0008006" key="4">
    <source>
        <dbReference type="Google" id="ProtNLM"/>
    </source>
</evidence>
<comment type="caution">
    <text evidence="2">The sequence shown here is derived from an EMBL/GenBank/DDBJ whole genome shotgun (WGS) entry which is preliminary data.</text>
</comment>
<protein>
    <recommendedName>
        <fullName evidence="4">Pilus assembly protein</fullName>
    </recommendedName>
</protein>
<keyword evidence="1" id="KW-0812">Transmembrane</keyword>
<dbReference type="RefSeq" id="WP_270879321.1">
    <property type="nucleotide sequence ID" value="NZ_JAQFVF010000023.1"/>
</dbReference>
<accession>A0ABW0KJZ0</accession>
<reference evidence="3" key="1">
    <citation type="journal article" date="2019" name="Int. J. Syst. Evol. Microbiol.">
        <title>The Global Catalogue of Microorganisms (GCM) 10K type strain sequencing project: providing services to taxonomists for standard genome sequencing and annotation.</title>
        <authorList>
            <consortium name="The Broad Institute Genomics Platform"/>
            <consortium name="The Broad Institute Genome Sequencing Center for Infectious Disease"/>
            <person name="Wu L."/>
            <person name="Ma J."/>
        </authorList>
    </citation>
    <scope>NUCLEOTIDE SEQUENCE [LARGE SCALE GENOMIC DNA]</scope>
    <source>
        <strain evidence="3">KACC 11904</strain>
    </source>
</reference>